<name>A0A813DX61_POLGL</name>
<comment type="caution">
    <text evidence="1">The sequence shown here is derived from an EMBL/GenBank/DDBJ whole genome shotgun (WGS) entry which is preliminary data.</text>
</comment>
<dbReference type="AlphaFoldDB" id="A0A813DX61"/>
<feature type="non-terminal residue" evidence="1">
    <location>
        <position position="91"/>
    </location>
</feature>
<reference evidence="1" key="1">
    <citation type="submission" date="2021-02" db="EMBL/GenBank/DDBJ databases">
        <authorList>
            <person name="Dougan E. K."/>
            <person name="Rhodes N."/>
            <person name="Thang M."/>
            <person name="Chan C."/>
        </authorList>
    </citation>
    <scope>NUCLEOTIDE SEQUENCE</scope>
</reference>
<proteinExistence type="predicted"/>
<protein>
    <recommendedName>
        <fullName evidence="3">Thioredoxin domain-containing protein</fullName>
    </recommendedName>
</protein>
<dbReference type="EMBL" id="CAJNNV010004037">
    <property type="protein sequence ID" value="CAE8590045.1"/>
    <property type="molecule type" value="Genomic_DNA"/>
</dbReference>
<sequence>PFRPLGEPLSGESAAAYRQLLGDSLLASDGEAGTEVALGGAKAVALCFSGHWCLPCREYTPILSKLYTEALRAKGLEAVRAKGQGCCCCCC</sequence>
<accession>A0A813DX61</accession>
<evidence type="ECO:0000313" key="1">
    <source>
        <dbReference type="EMBL" id="CAE8590045.1"/>
    </source>
</evidence>
<dbReference type="Proteomes" id="UP000654075">
    <property type="component" value="Unassembled WGS sequence"/>
</dbReference>
<dbReference type="OrthoDB" id="409136at2759"/>
<organism evidence="1 2">
    <name type="scientific">Polarella glacialis</name>
    <name type="common">Dinoflagellate</name>
    <dbReference type="NCBI Taxonomy" id="89957"/>
    <lineage>
        <taxon>Eukaryota</taxon>
        <taxon>Sar</taxon>
        <taxon>Alveolata</taxon>
        <taxon>Dinophyceae</taxon>
        <taxon>Suessiales</taxon>
        <taxon>Suessiaceae</taxon>
        <taxon>Polarella</taxon>
    </lineage>
</organism>
<keyword evidence="2" id="KW-1185">Reference proteome</keyword>
<dbReference type="Gene3D" id="3.40.30.10">
    <property type="entry name" value="Glutaredoxin"/>
    <property type="match status" value="1"/>
</dbReference>
<dbReference type="InterPro" id="IPR036249">
    <property type="entry name" value="Thioredoxin-like_sf"/>
</dbReference>
<dbReference type="SUPFAM" id="SSF52833">
    <property type="entry name" value="Thioredoxin-like"/>
    <property type="match status" value="1"/>
</dbReference>
<gene>
    <name evidence="1" type="ORF">PGLA1383_LOCUS8773</name>
</gene>
<evidence type="ECO:0008006" key="3">
    <source>
        <dbReference type="Google" id="ProtNLM"/>
    </source>
</evidence>
<evidence type="ECO:0000313" key="2">
    <source>
        <dbReference type="Proteomes" id="UP000654075"/>
    </source>
</evidence>